<protein>
    <submittedName>
        <fullName evidence="5">GntR family transcriptional regulator</fullName>
    </submittedName>
</protein>
<dbReference type="Gene3D" id="1.10.10.10">
    <property type="entry name" value="Winged helix-like DNA-binding domain superfamily/Winged helix DNA-binding domain"/>
    <property type="match status" value="1"/>
</dbReference>
<dbReference type="PANTHER" id="PTHR44846:SF1">
    <property type="entry name" value="MANNOSYL-D-GLYCERATE TRANSPORT_METABOLISM SYSTEM REPRESSOR MNGR-RELATED"/>
    <property type="match status" value="1"/>
</dbReference>
<dbReference type="InterPro" id="IPR036388">
    <property type="entry name" value="WH-like_DNA-bd_sf"/>
</dbReference>
<dbReference type="InterPro" id="IPR000524">
    <property type="entry name" value="Tscrpt_reg_HTH_GntR"/>
</dbReference>
<dbReference type="SUPFAM" id="SSF46785">
    <property type="entry name" value="Winged helix' DNA-binding domain"/>
    <property type="match status" value="1"/>
</dbReference>
<dbReference type="GO" id="GO:0003700">
    <property type="term" value="F:DNA-binding transcription factor activity"/>
    <property type="evidence" value="ECO:0007669"/>
    <property type="project" value="InterPro"/>
</dbReference>
<dbReference type="SUPFAM" id="SSF64288">
    <property type="entry name" value="Chorismate lyase-like"/>
    <property type="match status" value="1"/>
</dbReference>
<evidence type="ECO:0000313" key="5">
    <source>
        <dbReference type="EMBL" id="APH72154.1"/>
    </source>
</evidence>
<dbReference type="RefSeq" id="WP_072604743.1">
    <property type="nucleotide sequence ID" value="NZ_CP018171.1"/>
</dbReference>
<dbReference type="Gene3D" id="3.40.1410.10">
    <property type="entry name" value="Chorismate lyase-like"/>
    <property type="match status" value="1"/>
</dbReference>
<dbReference type="EMBL" id="CP018171">
    <property type="protein sequence ID" value="APH72154.1"/>
    <property type="molecule type" value="Genomic_DNA"/>
</dbReference>
<dbReference type="GO" id="GO:0003677">
    <property type="term" value="F:DNA binding"/>
    <property type="evidence" value="ECO:0007669"/>
    <property type="project" value="UniProtKB-KW"/>
</dbReference>
<keyword evidence="6" id="KW-1185">Reference proteome</keyword>
<sequence length="244" mass="26793">MDQSGAVAPFPYKPLYVQVRDQLVRRLIEGLWQPGQVIPSEMELAREVGVSQGTIRKALDAMTAENLLIRQQGRGTFVARPEESRILFQFFRLVPDGGDVTFPSSRILASRSEASGSLEAAALGIAEGDEIWRIDRVRTLAETPSLVETIWLPAARFPGLGDLAEIPNNVYGLYSERWGITIARASEKLKAVAATGAEAPHLRCDIGTPLLEITRMALDLEGKPVELRVSRCLTGALHYRSELG</sequence>
<feature type="domain" description="HTH gntR-type" evidence="4">
    <location>
        <begin position="13"/>
        <end position="81"/>
    </location>
</feature>
<keyword evidence="3" id="KW-0804">Transcription</keyword>
<dbReference type="InterPro" id="IPR011663">
    <property type="entry name" value="UTRA"/>
</dbReference>
<evidence type="ECO:0000259" key="4">
    <source>
        <dbReference type="PROSITE" id="PS50949"/>
    </source>
</evidence>
<dbReference type="PROSITE" id="PS50949">
    <property type="entry name" value="HTH_GNTR"/>
    <property type="match status" value="1"/>
</dbReference>
<reference evidence="6" key="1">
    <citation type="submission" date="2016-11" db="EMBL/GenBank/DDBJ databases">
        <title>Mesorhizobium oceanicum sp. nov., isolated from deep seawater in South China Sea.</title>
        <authorList>
            <person name="Fu G.-Y."/>
        </authorList>
    </citation>
    <scope>NUCLEOTIDE SEQUENCE [LARGE SCALE GENOMIC DNA]</scope>
    <source>
        <strain evidence="6">B7</strain>
    </source>
</reference>
<keyword evidence="1" id="KW-0805">Transcription regulation</keyword>
<accession>A0A1L3SRX4</accession>
<dbReference type="Proteomes" id="UP000182840">
    <property type="component" value="Chromosome"/>
</dbReference>
<evidence type="ECO:0000256" key="1">
    <source>
        <dbReference type="ARBA" id="ARBA00023015"/>
    </source>
</evidence>
<proteinExistence type="predicted"/>
<dbReference type="OrthoDB" id="9808698at2"/>
<dbReference type="STRING" id="1670800.BSQ44_12865"/>
<evidence type="ECO:0000256" key="3">
    <source>
        <dbReference type="ARBA" id="ARBA00023163"/>
    </source>
</evidence>
<dbReference type="KEGG" id="meso:BSQ44_12865"/>
<dbReference type="InterPro" id="IPR028978">
    <property type="entry name" value="Chorismate_lyase_/UTRA_dom_sf"/>
</dbReference>
<dbReference type="InterPro" id="IPR050679">
    <property type="entry name" value="Bact_HTH_transcr_reg"/>
</dbReference>
<organism evidence="5 6">
    <name type="scientific">Aquibium oceanicum</name>
    <dbReference type="NCBI Taxonomy" id="1670800"/>
    <lineage>
        <taxon>Bacteria</taxon>
        <taxon>Pseudomonadati</taxon>
        <taxon>Pseudomonadota</taxon>
        <taxon>Alphaproteobacteria</taxon>
        <taxon>Hyphomicrobiales</taxon>
        <taxon>Phyllobacteriaceae</taxon>
        <taxon>Aquibium</taxon>
    </lineage>
</organism>
<evidence type="ECO:0000256" key="2">
    <source>
        <dbReference type="ARBA" id="ARBA00023125"/>
    </source>
</evidence>
<name>A0A1L3SRX4_9HYPH</name>
<keyword evidence="2" id="KW-0238">DNA-binding</keyword>
<dbReference type="CDD" id="cd07377">
    <property type="entry name" value="WHTH_GntR"/>
    <property type="match status" value="1"/>
</dbReference>
<dbReference type="AlphaFoldDB" id="A0A1L3SRX4"/>
<dbReference type="InterPro" id="IPR036390">
    <property type="entry name" value="WH_DNA-bd_sf"/>
</dbReference>
<dbReference type="SMART" id="SM00345">
    <property type="entry name" value="HTH_GNTR"/>
    <property type="match status" value="1"/>
</dbReference>
<evidence type="ECO:0000313" key="6">
    <source>
        <dbReference type="Proteomes" id="UP000182840"/>
    </source>
</evidence>
<dbReference type="SMART" id="SM00866">
    <property type="entry name" value="UTRA"/>
    <property type="match status" value="1"/>
</dbReference>
<dbReference type="Pfam" id="PF00392">
    <property type="entry name" value="GntR"/>
    <property type="match status" value="1"/>
</dbReference>
<dbReference type="GO" id="GO:0045892">
    <property type="term" value="P:negative regulation of DNA-templated transcription"/>
    <property type="evidence" value="ECO:0007669"/>
    <property type="project" value="TreeGrafter"/>
</dbReference>
<dbReference type="Pfam" id="PF07702">
    <property type="entry name" value="UTRA"/>
    <property type="match status" value="1"/>
</dbReference>
<dbReference type="PRINTS" id="PR00035">
    <property type="entry name" value="HTHGNTR"/>
</dbReference>
<gene>
    <name evidence="5" type="ORF">BSQ44_12865</name>
</gene>
<dbReference type="PANTHER" id="PTHR44846">
    <property type="entry name" value="MANNOSYL-D-GLYCERATE TRANSPORT/METABOLISM SYSTEM REPRESSOR MNGR-RELATED"/>
    <property type="match status" value="1"/>
</dbReference>